<evidence type="ECO:0000256" key="7">
    <source>
        <dbReference type="SAM" id="MobiDB-lite"/>
    </source>
</evidence>
<dbReference type="AlphaFoldDB" id="A0A485LF00"/>
<evidence type="ECO:0000313" key="10">
    <source>
        <dbReference type="EMBL" id="VFT97129.1"/>
    </source>
</evidence>
<feature type="transmembrane region" description="Helical" evidence="8">
    <location>
        <begin position="212"/>
        <end position="230"/>
    </location>
</feature>
<accession>A0A485LF00</accession>
<comment type="similarity">
    <text evidence="2">Belongs to the TMEM8 family.</text>
</comment>
<gene>
    <name evidence="10" type="primary">Aste57867_20443</name>
    <name evidence="9" type="ORF">As57867_020377</name>
    <name evidence="10" type="ORF">ASTE57867_20443</name>
</gene>
<feature type="transmembrane region" description="Helical" evidence="8">
    <location>
        <begin position="187"/>
        <end position="205"/>
    </location>
</feature>
<keyword evidence="3" id="KW-1003">Cell membrane</keyword>
<sequence length="254" mass="28630">MEEIEAFDKATLGSTRPPPKAHFSTSCPMEILSAVTRLGLGFPLRVASDLSVIPSIAIMKANQRHFEMFIGVFHVFVSCLTNVADIYEQTYAAPLFLARAQWIGLLDVLWLAFLYLLVVHLLSFKNENYNIVLRYTGFSLAWIMKLKDGPEDHTFSLLMVLVGFSVVVLRRVLFYDKHMLPLRKTDAAISTALAVFCACIYLNAAHIPLDGAYLRAAFYCCLGSFFYFGWKCVPPTNASPKKWDDCDLISSEYI</sequence>
<name>A0A485LF00_9STRA</name>
<dbReference type="OrthoDB" id="193471at2759"/>
<evidence type="ECO:0000256" key="8">
    <source>
        <dbReference type="SAM" id="Phobius"/>
    </source>
</evidence>
<evidence type="ECO:0000256" key="3">
    <source>
        <dbReference type="ARBA" id="ARBA00022475"/>
    </source>
</evidence>
<comment type="subcellular location">
    <subcellularLocation>
        <location evidence="1">Cell membrane</location>
        <topology evidence="1">Multi-pass membrane protein</topology>
    </subcellularLocation>
</comment>
<dbReference type="Proteomes" id="UP000332933">
    <property type="component" value="Unassembled WGS sequence"/>
</dbReference>
<evidence type="ECO:0000256" key="4">
    <source>
        <dbReference type="ARBA" id="ARBA00022692"/>
    </source>
</evidence>
<keyword evidence="6 8" id="KW-0472">Membrane</keyword>
<dbReference type="PANTHER" id="PTHR36561:SF1">
    <property type="entry name" value="TRANSMEMBRANE PROTEIN 147"/>
    <property type="match status" value="1"/>
</dbReference>
<organism evidence="10 11">
    <name type="scientific">Aphanomyces stellatus</name>
    <dbReference type="NCBI Taxonomy" id="120398"/>
    <lineage>
        <taxon>Eukaryota</taxon>
        <taxon>Sar</taxon>
        <taxon>Stramenopiles</taxon>
        <taxon>Oomycota</taxon>
        <taxon>Saprolegniomycetes</taxon>
        <taxon>Saprolegniales</taxon>
        <taxon>Verrucalvaceae</taxon>
        <taxon>Aphanomyces</taxon>
    </lineage>
</organism>
<feature type="transmembrane region" description="Helical" evidence="8">
    <location>
        <begin position="154"/>
        <end position="175"/>
    </location>
</feature>
<evidence type="ECO:0000256" key="5">
    <source>
        <dbReference type="ARBA" id="ARBA00022989"/>
    </source>
</evidence>
<feature type="region of interest" description="Disordered" evidence="7">
    <location>
        <begin position="1"/>
        <end position="22"/>
    </location>
</feature>
<protein>
    <submittedName>
        <fullName evidence="10">Aste57867_20443 protein</fullName>
    </submittedName>
</protein>
<proteinExistence type="inferred from homology"/>
<evidence type="ECO:0000256" key="2">
    <source>
        <dbReference type="ARBA" id="ARBA00005542"/>
    </source>
</evidence>
<keyword evidence="5 8" id="KW-1133">Transmembrane helix</keyword>
<dbReference type="GO" id="GO:0005886">
    <property type="term" value="C:plasma membrane"/>
    <property type="evidence" value="ECO:0007669"/>
    <property type="project" value="UniProtKB-SubCell"/>
</dbReference>
<reference evidence="10 11" key="1">
    <citation type="submission" date="2019-03" db="EMBL/GenBank/DDBJ databases">
        <authorList>
            <person name="Gaulin E."/>
            <person name="Dumas B."/>
        </authorList>
    </citation>
    <scope>NUCLEOTIDE SEQUENCE [LARGE SCALE GENOMIC DNA]</scope>
    <source>
        <strain evidence="10">CBS 568.67</strain>
    </source>
</reference>
<dbReference type="PANTHER" id="PTHR36561">
    <property type="entry name" value="HAEMOLYSIN-III RELATED-RELATED"/>
    <property type="match status" value="1"/>
</dbReference>
<keyword evidence="4 8" id="KW-0812">Transmembrane</keyword>
<evidence type="ECO:0000256" key="1">
    <source>
        <dbReference type="ARBA" id="ARBA00004651"/>
    </source>
</evidence>
<feature type="transmembrane region" description="Helical" evidence="8">
    <location>
        <begin position="102"/>
        <end position="124"/>
    </location>
</feature>
<feature type="transmembrane region" description="Helical" evidence="8">
    <location>
        <begin position="68"/>
        <end position="87"/>
    </location>
</feature>
<dbReference type="InterPro" id="IPR021910">
    <property type="entry name" value="NGX6/PGAP6/MYMK"/>
</dbReference>
<keyword evidence="11" id="KW-1185">Reference proteome</keyword>
<reference evidence="9" key="2">
    <citation type="submission" date="2019-06" db="EMBL/GenBank/DDBJ databases">
        <title>Genomics analysis of Aphanomyces spp. identifies a new class of oomycete effector associated with host adaptation.</title>
        <authorList>
            <person name="Gaulin E."/>
        </authorList>
    </citation>
    <scope>NUCLEOTIDE SEQUENCE</scope>
    <source>
        <strain evidence="9">CBS 578.67</strain>
    </source>
</reference>
<dbReference type="EMBL" id="CAADRA010006840">
    <property type="protein sequence ID" value="VFT97129.1"/>
    <property type="molecule type" value="Genomic_DNA"/>
</dbReference>
<evidence type="ECO:0000313" key="11">
    <source>
        <dbReference type="Proteomes" id="UP000332933"/>
    </source>
</evidence>
<dbReference type="EMBL" id="VJMH01006817">
    <property type="protein sequence ID" value="KAF0687856.1"/>
    <property type="molecule type" value="Genomic_DNA"/>
</dbReference>
<evidence type="ECO:0000313" key="9">
    <source>
        <dbReference type="EMBL" id="KAF0687856.1"/>
    </source>
</evidence>
<evidence type="ECO:0000256" key="6">
    <source>
        <dbReference type="ARBA" id="ARBA00023136"/>
    </source>
</evidence>
<dbReference type="Pfam" id="PF12036">
    <property type="entry name" value="DUF3522"/>
    <property type="match status" value="1"/>
</dbReference>